<protein>
    <submittedName>
        <fullName evidence="2">Uncharacterized protein</fullName>
    </submittedName>
</protein>
<organism evidence="2 3">
    <name type="scientific">Aspergillus calidoustus</name>
    <dbReference type="NCBI Taxonomy" id="454130"/>
    <lineage>
        <taxon>Eukaryota</taxon>
        <taxon>Fungi</taxon>
        <taxon>Dikarya</taxon>
        <taxon>Ascomycota</taxon>
        <taxon>Pezizomycotina</taxon>
        <taxon>Eurotiomycetes</taxon>
        <taxon>Eurotiomycetidae</taxon>
        <taxon>Eurotiales</taxon>
        <taxon>Aspergillaceae</taxon>
        <taxon>Aspergillus</taxon>
        <taxon>Aspergillus subgen. Nidulantes</taxon>
    </lineage>
</organism>
<dbReference type="AlphaFoldDB" id="A0A0U5FRG8"/>
<evidence type="ECO:0000313" key="2">
    <source>
        <dbReference type="EMBL" id="CEL01798.1"/>
    </source>
</evidence>
<dbReference type="OrthoDB" id="5061231at2759"/>
<feature type="chain" id="PRO_5006857222" evidence="1">
    <location>
        <begin position="24"/>
        <end position="146"/>
    </location>
</feature>
<accession>A0A0U5FRG8</accession>
<keyword evidence="3" id="KW-1185">Reference proteome</keyword>
<dbReference type="Proteomes" id="UP000054771">
    <property type="component" value="Unassembled WGS sequence"/>
</dbReference>
<evidence type="ECO:0000256" key="1">
    <source>
        <dbReference type="SAM" id="SignalP"/>
    </source>
</evidence>
<reference evidence="3" key="1">
    <citation type="journal article" date="2016" name="Genome Announc.">
        <title>Draft genome sequences of fungus Aspergillus calidoustus.</title>
        <authorList>
            <person name="Horn F."/>
            <person name="Linde J."/>
            <person name="Mattern D.J."/>
            <person name="Walther G."/>
            <person name="Guthke R."/>
            <person name="Scherlach K."/>
            <person name="Martin K."/>
            <person name="Brakhage A.A."/>
            <person name="Petzke L."/>
            <person name="Valiante V."/>
        </authorList>
    </citation>
    <scope>NUCLEOTIDE SEQUENCE [LARGE SCALE GENOMIC DNA]</scope>
    <source>
        <strain evidence="3">SF006504</strain>
    </source>
</reference>
<feature type="signal peptide" evidence="1">
    <location>
        <begin position="1"/>
        <end position="23"/>
    </location>
</feature>
<gene>
    <name evidence="2" type="ORF">ASPCAL01376</name>
</gene>
<sequence>MLAKNTVYFSLAAMAPILQSATAAVFGCQIPGAHICSVITVAGAFGNPITGDVDGSGAGVTITNGDCESIVVSGKVEPQSPGFYGDFHTTYGTELLYWADSIGHANVRNINFHYLATDQWYYQSGCSKRTLGFDPAYTVVQCNFPC</sequence>
<name>A0A0U5FRG8_ASPCI</name>
<dbReference type="PROSITE" id="PS51257">
    <property type="entry name" value="PROKAR_LIPOPROTEIN"/>
    <property type="match status" value="1"/>
</dbReference>
<keyword evidence="1" id="KW-0732">Signal</keyword>
<evidence type="ECO:0000313" key="3">
    <source>
        <dbReference type="Proteomes" id="UP000054771"/>
    </source>
</evidence>
<proteinExistence type="predicted"/>
<dbReference type="EMBL" id="CDMC01000001">
    <property type="protein sequence ID" value="CEL01798.1"/>
    <property type="molecule type" value="Genomic_DNA"/>
</dbReference>